<gene>
    <name evidence="2" type="ORF">SAMN04489806_0793</name>
</gene>
<evidence type="ECO:0000313" key="2">
    <source>
        <dbReference type="EMBL" id="SEB47957.1"/>
    </source>
</evidence>
<feature type="domain" description="Stress-response A/B barrel" evidence="1">
    <location>
        <begin position="3"/>
        <end position="98"/>
    </location>
</feature>
<dbReference type="AlphaFoldDB" id="A0A1H4JP74"/>
<dbReference type="Gene3D" id="3.30.70.100">
    <property type="match status" value="1"/>
</dbReference>
<reference evidence="2 3" key="1">
    <citation type="submission" date="2016-10" db="EMBL/GenBank/DDBJ databases">
        <authorList>
            <person name="de Groot N.N."/>
        </authorList>
    </citation>
    <scope>NUCLEOTIDE SEQUENCE [LARGE SCALE GENOMIC DNA]</scope>
    <source>
        <strain evidence="2 3">DSM 21799</strain>
    </source>
</reference>
<sequence length="100" mass="10736">MAIRHIVMWTLAGDDDAAKDEAAAEIGARLEGLIGVVPGIQSLRVSRNAAFADVNYDLVLVSVHDDVAALKAYQVHPVHSEVAAYIRSVVEQRASIDIEA</sequence>
<dbReference type="InterPro" id="IPR011008">
    <property type="entry name" value="Dimeric_a/b-barrel"/>
</dbReference>
<keyword evidence="3" id="KW-1185">Reference proteome</keyword>
<dbReference type="PANTHER" id="PTHR37832">
    <property type="entry name" value="BLL2683 PROTEIN"/>
    <property type="match status" value="1"/>
</dbReference>
<dbReference type="OrthoDB" id="6637496at2"/>
<dbReference type="SUPFAM" id="SSF54909">
    <property type="entry name" value="Dimeric alpha+beta barrel"/>
    <property type="match status" value="1"/>
</dbReference>
<dbReference type="Proteomes" id="UP000199183">
    <property type="component" value="Unassembled WGS sequence"/>
</dbReference>
<dbReference type="RefSeq" id="WP_091180112.1">
    <property type="nucleotide sequence ID" value="NZ_FNRY01000001.1"/>
</dbReference>
<proteinExistence type="predicted"/>
<dbReference type="STRING" id="640635.SAMN04489806_0793"/>
<dbReference type="Pfam" id="PF07876">
    <property type="entry name" value="Dabb"/>
    <property type="match status" value="1"/>
</dbReference>
<dbReference type="SMART" id="SM00886">
    <property type="entry name" value="Dabb"/>
    <property type="match status" value="1"/>
</dbReference>
<dbReference type="PROSITE" id="PS51502">
    <property type="entry name" value="S_R_A_B_BARREL"/>
    <property type="match status" value="1"/>
</dbReference>
<dbReference type="PANTHER" id="PTHR37832:SF1">
    <property type="entry name" value="STRESS-RESPONSE A_B BARREL DOMAIN-CONTAINING PROTEIN"/>
    <property type="match status" value="1"/>
</dbReference>
<dbReference type="EMBL" id="FNRY01000001">
    <property type="protein sequence ID" value="SEB47957.1"/>
    <property type="molecule type" value="Genomic_DNA"/>
</dbReference>
<evidence type="ECO:0000313" key="3">
    <source>
        <dbReference type="Proteomes" id="UP000199183"/>
    </source>
</evidence>
<dbReference type="InterPro" id="IPR013097">
    <property type="entry name" value="Dabb"/>
</dbReference>
<accession>A0A1H4JP74</accession>
<evidence type="ECO:0000259" key="1">
    <source>
        <dbReference type="PROSITE" id="PS51502"/>
    </source>
</evidence>
<name>A0A1H4JP74_9MICO</name>
<organism evidence="2 3">
    <name type="scientific">Paramicrobacterium humi</name>
    <dbReference type="NCBI Taxonomy" id="640635"/>
    <lineage>
        <taxon>Bacteria</taxon>
        <taxon>Bacillati</taxon>
        <taxon>Actinomycetota</taxon>
        <taxon>Actinomycetes</taxon>
        <taxon>Micrococcales</taxon>
        <taxon>Microbacteriaceae</taxon>
        <taxon>Paramicrobacterium</taxon>
    </lineage>
</organism>
<protein>
    <submittedName>
        <fullName evidence="2">Stress responsive A/B Barrel Domain</fullName>
    </submittedName>
</protein>